<name>A0A914NBU3_MELIC</name>
<evidence type="ECO:0000313" key="1">
    <source>
        <dbReference type="Proteomes" id="UP000887563"/>
    </source>
</evidence>
<dbReference type="AlphaFoldDB" id="A0A914NBU3"/>
<reference evidence="2" key="1">
    <citation type="submission" date="2022-11" db="UniProtKB">
        <authorList>
            <consortium name="WormBaseParasite"/>
        </authorList>
    </citation>
    <scope>IDENTIFICATION</scope>
</reference>
<organism evidence="1 2">
    <name type="scientific">Meloidogyne incognita</name>
    <name type="common">Southern root-knot nematode worm</name>
    <name type="synonym">Oxyuris incognita</name>
    <dbReference type="NCBI Taxonomy" id="6306"/>
    <lineage>
        <taxon>Eukaryota</taxon>
        <taxon>Metazoa</taxon>
        <taxon>Ecdysozoa</taxon>
        <taxon>Nematoda</taxon>
        <taxon>Chromadorea</taxon>
        <taxon>Rhabditida</taxon>
        <taxon>Tylenchina</taxon>
        <taxon>Tylenchomorpha</taxon>
        <taxon>Tylenchoidea</taxon>
        <taxon>Meloidogynidae</taxon>
        <taxon>Meloidogyninae</taxon>
        <taxon>Meloidogyne</taxon>
        <taxon>Meloidogyne incognita group</taxon>
    </lineage>
</organism>
<dbReference type="Proteomes" id="UP000887563">
    <property type="component" value="Unplaced"/>
</dbReference>
<accession>A0A914NBU3</accession>
<sequence>MLAIGEDNDTYTCGSSNFIESLSVCVKNPTFGQILKNISICRFLYNFLLNPQLFGLQFLDTFQFGYFLILLK</sequence>
<evidence type="ECO:0000313" key="2">
    <source>
        <dbReference type="WBParaSite" id="Minc3s05201g37787"/>
    </source>
</evidence>
<dbReference type="WBParaSite" id="Minc3s05201g37787">
    <property type="protein sequence ID" value="Minc3s05201g37787"/>
    <property type="gene ID" value="Minc3s05201g37787"/>
</dbReference>
<protein>
    <submittedName>
        <fullName evidence="2">Uncharacterized protein</fullName>
    </submittedName>
</protein>
<keyword evidence="1" id="KW-1185">Reference proteome</keyword>
<proteinExistence type="predicted"/>